<evidence type="ECO:0000313" key="5">
    <source>
        <dbReference type="EMBL" id="QGT16940.1"/>
    </source>
</evidence>
<sequence length="29" mass="3620">MFLYNGICFWKYCICQRNCDNKRKSRKSN</sequence>
<evidence type="ECO:0000256" key="3">
    <source>
        <dbReference type="ARBA" id="ARBA00022702"/>
    </source>
</evidence>
<dbReference type="GO" id="GO:0005179">
    <property type="term" value="F:hormone activity"/>
    <property type="evidence" value="ECO:0007669"/>
    <property type="project" value="UniProtKB-KW"/>
</dbReference>
<comment type="subcellular location">
    <subcellularLocation>
        <location evidence="1">Secreted</location>
    </subcellularLocation>
</comment>
<name>A0A6I6CJ93_WOLPI</name>
<proteinExistence type="predicted"/>
<keyword evidence="2" id="KW-0964">Secreted</keyword>
<gene>
    <name evidence="5" type="ORF">E0495_03270</name>
</gene>
<keyword evidence="3" id="KW-0372">Hormone</keyword>
<evidence type="ECO:0000313" key="6">
    <source>
        <dbReference type="Proteomes" id="UP000422744"/>
    </source>
</evidence>
<evidence type="ECO:0000256" key="2">
    <source>
        <dbReference type="ARBA" id="ARBA00022525"/>
    </source>
</evidence>
<reference evidence="5 6" key="1">
    <citation type="submission" date="2019-03" db="EMBL/GenBank/DDBJ databases">
        <title>Wolbachia endosymbiont of Haematobia irritans wIrr.</title>
        <authorList>
            <person name="Parry R.H."/>
            <person name="Asgari S."/>
        </authorList>
    </citation>
    <scope>NUCLEOTIDE SEQUENCE [LARGE SCALE GENOMIC DNA]</scope>
    <source>
        <strain evidence="6">wIrr</strain>
    </source>
</reference>
<dbReference type="PROSITE" id="PS00984">
    <property type="entry name" value="UROTENSIN_II"/>
    <property type="match status" value="1"/>
</dbReference>
<accession>A0A6I6CJ93</accession>
<dbReference type="EMBL" id="CP037426">
    <property type="protein sequence ID" value="QGT16940.1"/>
    <property type="molecule type" value="Genomic_DNA"/>
</dbReference>
<keyword evidence="4" id="KW-1015">Disulfide bond</keyword>
<dbReference type="InterPro" id="IPR001483">
    <property type="entry name" value="Urotensin_II"/>
</dbReference>
<evidence type="ECO:0000256" key="1">
    <source>
        <dbReference type="ARBA" id="ARBA00004613"/>
    </source>
</evidence>
<organism evidence="5 6">
    <name type="scientific">Wolbachia pipientis</name>
    <dbReference type="NCBI Taxonomy" id="955"/>
    <lineage>
        <taxon>Bacteria</taxon>
        <taxon>Pseudomonadati</taxon>
        <taxon>Pseudomonadota</taxon>
        <taxon>Alphaproteobacteria</taxon>
        <taxon>Rickettsiales</taxon>
        <taxon>Anaplasmataceae</taxon>
        <taxon>Wolbachieae</taxon>
        <taxon>Wolbachia</taxon>
    </lineage>
</organism>
<dbReference type="AlphaFoldDB" id="A0A6I6CJ93"/>
<protein>
    <submittedName>
        <fullName evidence="5">Uncharacterized protein</fullName>
    </submittedName>
</protein>
<dbReference type="Proteomes" id="UP000422744">
    <property type="component" value="Chromosome"/>
</dbReference>
<dbReference type="GO" id="GO:0005576">
    <property type="term" value="C:extracellular region"/>
    <property type="evidence" value="ECO:0007669"/>
    <property type="project" value="UniProtKB-SubCell"/>
</dbReference>
<evidence type="ECO:0000256" key="4">
    <source>
        <dbReference type="ARBA" id="ARBA00023157"/>
    </source>
</evidence>